<comment type="caution">
    <text evidence="2">The sequence shown here is derived from an EMBL/GenBank/DDBJ whole genome shotgun (WGS) entry which is preliminary data.</text>
</comment>
<dbReference type="EMBL" id="JAULSV010000002">
    <property type="protein sequence ID" value="KAK0652896.1"/>
    <property type="molecule type" value="Genomic_DNA"/>
</dbReference>
<evidence type="ECO:0000313" key="3">
    <source>
        <dbReference type="Proteomes" id="UP001174936"/>
    </source>
</evidence>
<organism evidence="2 3">
    <name type="scientific">Cercophora newfieldiana</name>
    <dbReference type="NCBI Taxonomy" id="92897"/>
    <lineage>
        <taxon>Eukaryota</taxon>
        <taxon>Fungi</taxon>
        <taxon>Dikarya</taxon>
        <taxon>Ascomycota</taxon>
        <taxon>Pezizomycotina</taxon>
        <taxon>Sordariomycetes</taxon>
        <taxon>Sordariomycetidae</taxon>
        <taxon>Sordariales</taxon>
        <taxon>Lasiosphaeriaceae</taxon>
        <taxon>Cercophora</taxon>
    </lineage>
</organism>
<reference evidence="2" key="1">
    <citation type="submission" date="2023-06" db="EMBL/GenBank/DDBJ databases">
        <title>Genome-scale phylogeny and comparative genomics of the fungal order Sordariales.</title>
        <authorList>
            <consortium name="Lawrence Berkeley National Laboratory"/>
            <person name="Hensen N."/>
            <person name="Bonometti L."/>
            <person name="Westerberg I."/>
            <person name="Brannstrom I.O."/>
            <person name="Guillou S."/>
            <person name="Cros-Aarteil S."/>
            <person name="Calhoun S."/>
            <person name="Haridas S."/>
            <person name="Kuo A."/>
            <person name="Mondo S."/>
            <person name="Pangilinan J."/>
            <person name="Riley R."/>
            <person name="Labutti K."/>
            <person name="Andreopoulos B."/>
            <person name="Lipzen A."/>
            <person name="Chen C."/>
            <person name="Yanf M."/>
            <person name="Daum C."/>
            <person name="Ng V."/>
            <person name="Clum A."/>
            <person name="Steindorff A."/>
            <person name="Ohm R."/>
            <person name="Martin F."/>
            <person name="Silar P."/>
            <person name="Natvig D."/>
            <person name="Lalanne C."/>
            <person name="Gautier V."/>
            <person name="Ament-Velasquez S.L."/>
            <person name="Kruys A."/>
            <person name="Hutchinson M.I."/>
            <person name="Powell A.J."/>
            <person name="Barry K."/>
            <person name="Miller A.N."/>
            <person name="Grigoriev I.V."/>
            <person name="Debuchy R."/>
            <person name="Gladieux P."/>
            <person name="Thoren M.H."/>
            <person name="Johannesson H."/>
        </authorList>
    </citation>
    <scope>NUCLEOTIDE SEQUENCE</scope>
    <source>
        <strain evidence="2">SMH2532-1</strain>
    </source>
</reference>
<gene>
    <name evidence="2" type="ORF">B0T16DRAFT_505684</name>
</gene>
<protein>
    <submittedName>
        <fullName evidence="2">Uncharacterized protein</fullName>
    </submittedName>
</protein>
<feature type="compositionally biased region" description="Polar residues" evidence="1">
    <location>
        <begin position="55"/>
        <end position="67"/>
    </location>
</feature>
<evidence type="ECO:0000256" key="1">
    <source>
        <dbReference type="SAM" id="MobiDB-lite"/>
    </source>
</evidence>
<dbReference type="Proteomes" id="UP001174936">
    <property type="component" value="Unassembled WGS sequence"/>
</dbReference>
<feature type="region of interest" description="Disordered" evidence="1">
    <location>
        <begin position="39"/>
        <end position="68"/>
    </location>
</feature>
<sequence>MSTTAAQHPELAVGVSLDTWYPSWTSSRYQKLTQEFNIQSRPHSLPAEAQPRSPRFNSTTPDESPSQLDFPLASTLFWGGDGDSNSNDIETYPPMPCLRVHMLPQLPLNPQEERTHNKVNTAHEVSTKGTSLKGTQEDNKLYRMRREWNLGNPGVSPSVLILADTTINSIPYQTSTAPIPNARLFFKNPKLNRSIPFNAFK</sequence>
<dbReference type="AlphaFoldDB" id="A0AA40CVG1"/>
<proteinExistence type="predicted"/>
<evidence type="ECO:0000313" key="2">
    <source>
        <dbReference type="EMBL" id="KAK0652896.1"/>
    </source>
</evidence>
<name>A0AA40CVG1_9PEZI</name>
<keyword evidence="3" id="KW-1185">Reference proteome</keyword>
<accession>A0AA40CVG1</accession>